<dbReference type="GeneID" id="14909310"/>
<evidence type="ECO:0000313" key="3">
    <source>
        <dbReference type="EMBL" id="EGR33138.1"/>
    </source>
</evidence>
<dbReference type="OrthoDB" id="277011at2759"/>
<dbReference type="SUPFAM" id="SSF56784">
    <property type="entry name" value="HAD-like"/>
    <property type="match status" value="1"/>
</dbReference>
<sequence length="234" mass="27422">MSFNKYKVFCEFHAKKTIVLDLDETLVHSSFQKNADYDLIITIEVQQQQSQVYVKKRPGCDFFIEVLSQYYEIIIFTASLQEYANPVIDYIDQNKRSSMRLFRENCTFLYNSSYSSTSSLSSRFRISNYNLSGAEIPLNPDSNDDSNSNSDSDDEDILKMFDNVRFQHTKVNFNSPISIKGVMLNRKKKGSVDIQRKTYFEYDVKQKKKSDLNYVLASHKYQLESDEIVKRKEK</sequence>
<keyword evidence="1" id="KW-0809">Transit peptide</keyword>
<dbReference type="InterPro" id="IPR004274">
    <property type="entry name" value="FCP1_dom"/>
</dbReference>
<feature type="domain" description="FCP1 homology" evidence="2">
    <location>
        <begin position="11"/>
        <end position="170"/>
    </location>
</feature>
<dbReference type="PROSITE" id="PS50969">
    <property type="entry name" value="FCP1"/>
    <property type="match status" value="1"/>
</dbReference>
<dbReference type="AlphaFoldDB" id="G0QNQ8"/>
<dbReference type="GO" id="GO:0005744">
    <property type="term" value="C:TIM23 mitochondrial import inner membrane translocase complex"/>
    <property type="evidence" value="ECO:0007669"/>
    <property type="project" value="UniProtKB-UniRule"/>
</dbReference>
<dbReference type="InterPro" id="IPR050365">
    <property type="entry name" value="TIM50"/>
</dbReference>
<reference evidence="3 4" key="1">
    <citation type="submission" date="2011-07" db="EMBL/GenBank/DDBJ databases">
        <authorList>
            <person name="Coyne R."/>
            <person name="Brami D."/>
            <person name="Johnson J."/>
            <person name="Hostetler J."/>
            <person name="Hannick L."/>
            <person name="Clark T."/>
            <person name="Cassidy-Hanley D."/>
            <person name="Inman J."/>
        </authorList>
    </citation>
    <scope>NUCLEOTIDE SEQUENCE [LARGE SCALE GENOMIC DNA]</scope>
    <source>
        <strain evidence="3 4">G5</strain>
    </source>
</reference>
<dbReference type="eggNOG" id="KOG1605">
    <property type="taxonomic scope" value="Eukaryota"/>
</dbReference>
<evidence type="ECO:0000259" key="2">
    <source>
        <dbReference type="PROSITE" id="PS50969"/>
    </source>
</evidence>
<dbReference type="STRING" id="857967.G0QNQ8"/>
<comment type="subcellular location">
    <subcellularLocation>
        <location evidence="1">Mitochondrion inner membrane</location>
        <topology evidence="1">Single-pass membrane protein</topology>
    </subcellularLocation>
</comment>
<dbReference type="InterPro" id="IPR036412">
    <property type="entry name" value="HAD-like_sf"/>
</dbReference>
<proteinExistence type="inferred from homology"/>
<accession>G0QNQ8</accession>
<keyword evidence="4" id="KW-1185">Reference proteome</keyword>
<dbReference type="Gene3D" id="3.40.50.1000">
    <property type="entry name" value="HAD superfamily/HAD-like"/>
    <property type="match status" value="1"/>
</dbReference>
<gene>
    <name evidence="3" type="ORF">IMG5_060880</name>
</gene>
<evidence type="ECO:0000313" key="4">
    <source>
        <dbReference type="Proteomes" id="UP000008983"/>
    </source>
</evidence>
<dbReference type="SMART" id="SM00577">
    <property type="entry name" value="CPDc"/>
    <property type="match status" value="1"/>
</dbReference>
<dbReference type="Pfam" id="PF03031">
    <property type="entry name" value="NIF"/>
    <property type="match status" value="1"/>
</dbReference>
<dbReference type="CDD" id="cd07521">
    <property type="entry name" value="HAD_FCP1-like"/>
    <property type="match status" value="1"/>
</dbReference>
<organism evidence="3 4">
    <name type="scientific">Ichthyophthirius multifiliis</name>
    <name type="common">White spot disease agent</name>
    <name type="synonym">Ich</name>
    <dbReference type="NCBI Taxonomy" id="5932"/>
    <lineage>
        <taxon>Eukaryota</taxon>
        <taxon>Sar</taxon>
        <taxon>Alveolata</taxon>
        <taxon>Ciliophora</taxon>
        <taxon>Intramacronucleata</taxon>
        <taxon>Oligohymenophorea</taxon>
        <taxon>Hymenostomatida</taxon>
        <taxon>Ophryoglenina</taxon>
        <taxon>Ichthyophthirius</taxon>
    </lineage>
</organism>
<comment type="function">
    <text evidence="1">Essential component of the TIM23 complex, a complex that mediates the translocation of transit peptide-containing proteins across the mitochondrial inner membrane.</text>
</comment>
<keyword evidence="3" id="KW-0378">Hydrolase</keyword>
<name>G0QNQ8_ICHMU</name>
<dbReference type="GO" id="GO:0016787">
    <property type="term" value="F:hydrolase activity"/>
    <property type="evidence" value="ECO:0007669"/>
    <property type="project" value="UniProtKB-KW"/>
</dbReference>
<keyword evidence="1" id="KW-0811">Translocation</keyword>
<dbReference type="GO" id="GO:0015031">
    <property type="term" value="P:protein transport"/>
    <property type="evidence" value="ECO:0007669"/>
    <property type="project" value="UniProtKB-KW"/>
</dbReference>
<dbReference type="InParanoid" id="G0QNQ8"/>
<protein>
    <recommendedName>
        <fullName evidence="1">Mitochondrial import inner membrane translocase subunit TIM50</fullName>
    </recommendedName>
</protein>
<dbReference type="PANTHER" id="PTHR12210">
    <property type="entry name" value="DULLARD PROTEIN PHOSPHATASE"/>
    <property type="match status" value="1"/>
</dbReference>
<evidence type="ECO:0000256" key="1">
    <source>
        <dbReference type="RuleBase" id="RU365079"/>
    </source>
</evidence>
<dbReference type="RefSeq" id="XP_004037124.1">
    <property type="nucleotide sequence ID" value="XM_004037076.1"/>
</dbReference>
<keyword evidence="1" id="KW-0813">Transport</keyword>
<comment type="subunit">
    <text evidence="1">Component of the TIM23 complex.</text>
</comment>
<dbReference type="EMBL" id="GL983507">
    <property type="protein sequence ID" value="EGR33138.1"/>
    <property type="molecule type" value="Genomic_DNA"/>
</dbReference>
<dbReference type="Proteomes" id="UP000008983">
    <property type="component" value="Unassembled WGS sequence"/>
</dbReference>
<keyword evidence="1" id="KW-0496">Mitochondrion</keyword>
<dbReference type="InterPro" id="IPR023214">
    <property type="entry name" value="HAD_sf"/>
</dbReference>
<keyword evidence="1" id="KW-0653">Protein transport</keyword>
<comment type="similarity">
    <text evidence="1">Belongs to the TIM50 family.</text>
</comment>